<name>A0AAE0L9V1_9CHLO</name>
<proteinExistence type="inferred from homology"/>
<feature type="active site" evidence="14">
    <location>
        <position position="242"/>
    </location>
</feature>
<dbReference type="InterPro" id="IPR036770">
    <property type="entry name" value="Ankyrin_rpt-contain_sf"/>
</dbReference>
<dbReference type="InterPro" id="IPR041175">
    <property type="entry name" value="VLRF1/Vms1"/>
</dbReference>
<evidence type="ECO:0000256" key="15">
    <source>
        <dbReference type="SAM" id="MobiDB-lite"/>
    </source>
</evidence>
<evidence type="ECO:0000256" key="13">
    <source>
        <dbReference type="PROSITE-ProRule" id="PRU00023"/>
    </source>
</evidence>
<keyword evidence="4 14" id="KW-0540">Nuclease</keyword>
<feature type="compositionally biased region" description="Basic and acidic residues" evidence="15">
    <location>
        <begin position="474"/>
        <end position="492"/>
    </location>
</feature>
<comment type="caution">
    <text evidence="17">The sequence shown here is derived from an EMBL/GenBank/DDBJ whole genome shotgun (WGS) entry which is preliminary data.</text>
</comment>
<reference evidence="17 18" key="1">
    <citation type="journal article" date="2015" name="Genome Biol. Evol.">
        <title>Comparative Genomics of a Bacterivorous Green Alga Reveals Evolutionary Causalities and Consequences of Phago-Mixotrophic Mode of Nutrition.</title>
        <authorList>
            <person name="Burns J.A."/>
            <person name="Paasch A."/>
            <person name="Narechania A."/>
            <person name="Kim E."/>
        </authorList>
    </citation>
    <scope>NUCLEOTIDE SEQUENCE [LARGE SCALE GENOMIC DNA]</scope>
    <source>
        <strain evidence="17 18">PLY_AMNH</strain>
    </source>
</reference>
<dbReference type="GO" id="GO:0036503">
    <property type="term" value="P:ERAD pathway"/>
    <property type="evidence" value="ECO:0007669"/>
    <property type="project" value="TreeGrafter"/>
</dbReference>
<feature type="domain" description="VLRF1" evidence="16">
    <location>
        <begin position="189"/>
        <end position="340"/>
    </location>
</feature>
<dbReference type="PROSITE" id="PS50297">
    <property type="entry name" value="ANK_REP_REGION"/>
    <property type="match status" value="1"/>
</dbReference>
<dbReference type="InterPro" id="IPR047139">
    <property type="entry name" value="ANKZ1/VMS1"/>
</dbReference>
<feature type="compositionally biased region" description="Basic and acidic residues" evidence="15">
    <location>
        <begin position="499"/>
        <end position="516"/>
    </location>
</feature>
<dbReference type="EMBL" id="LGRX02006213">
    <property type="protein sequence ID" value="KAK3277217.1"/>
    <property type="molecule type" value="Genomic_DNA"/>
</dbReference>
<keyword evidence="6" id="KW-0677">Repeat</keyword>
<dbReference type="InterPro" id="IPR013087">
    <property type="entry name" value="Znf_C2H2_type"/>
</dbReference>
<keyword evidence="12" id="KW-0175">Coiled coil</keyword>
<keyword evidence="3 14" id="KW-0963">Cytoplasm</keyword>
<comment type="similarity">
    <text evidence="2 14">Belongs to the ANKZF1/VMS1 family.</text>
</comment>
<dbReference type="GO" id="GO:0016787">
    <property type="term" value="F:hydrolase activity"/>
    <property type="evidence" value="ECO:0007669"/>
    <property type="project" value="UniProtKB-KW"/>
</dbReference>
<keyword evidence="18" id="KW-1185">Reference proteome</keyword>
<protein>
    <recommendedName>
        <fullName evidence="16">VLRF1 domain-containing protein</fullName>
    </recommendedName>
</protein>
<gene>
    <name evidence="17" type="ORF">CYMTET_14762</name>
</gene>
<dbReference type="InterPro" id="IPR002110">
    <property type="entry name" value="Ankyrin_rpt"/>
</dbReference>
<dbReference type="Pfam" id="PF18826">
    <property type="entry name" value="bVLRF1"/>
    <property type="match status" value="1"/>
</dbReference>
<dbReference type="GO" id="GO:0004519">
    <property type="term" value="F:endonuclease activity"/>
    <property type="evidence" value="ECO:0007669"/>
    <property type="project" value="UniProtKB-KW"/>
</dbReference>
<dbReference type="PROSITE" id="PS52044">
    <property type="entry name" value="VLRF1"/>
    <property type="match status" value="1"/>
</dbReference>
<keyword evidence="9 14" id="KW-0378">Hydrolase</keyword>
<comment type="subcellular location">
    <subcellularLocation>
        <location evidence="1">Cytoplasm</location>
    </subcellularLocation>
</comment>
<comment type="domain">
    <text evidence="14">The VLRF1 domain mediates binding to the 60S ribosomal subunit.</text>
</comment>
<evidence type="ECO:0000256" key="5">
    <source>
        <dbReference type="ARBA" id="ARBA00022723"/>
    </source>
</evidence>
<organism evidence="17 18">
    <name type="scientific">Cymbomonas tetramitiformis</name>
    <dbReference type="NCBI Taxonomy" id="36881"/>
    <lineage>
        <taxon>Eukaryota</taxon>
        <taxon>Viridiplantae</taxon>
        <taxon>Chlorophyta</taxon>
        <taxon>Pyramimonadophyceae</taxon>
        <taxon>Pyramimonadales</taxon>
        <taxon>Pyramimonadaceae</taxon>
        <taxon>Cymbomonas</taxon>
    </lineage>
</organism>
<keyword evidence="11 13" id="KW-0040">ANK repeat</keyword>
<accession>A0AAE0L9V1</accession>
<feature type="compositionally biased region" description="Polar residues" evidence="15">
    <location>
        <begin position="139"/>
        <end position="149"/>
    </location>
</feature>
<feature type="region of interest" description="Disordered" evidence="15">
    <location>
        <begin position="473"/>
        <end position="526"/>
    </location>
</feature>
<keyword evidence="5" id="KW-0479">Metal-binding</keyword>
<dbReference type="Proteomes" id="UP001190700">
    <property type="component" value="Unassembled WGS sequence"/>
</dbReference>
<evidence type="ECO:0000256" key="1">
    <source>
        <dbReference type="ARBA" id="ARBA00004496"/>
    </source>
</evidence>
<dbReference type="GO" id="GO:0008270">
    <property type="term" value="F:zinc ion binding"/>
    <property type="evidence" value="ECO:0007669"/>
    <property type="project" value="UniProtKB-KW"/>
</dbReference>
<sequence length="644" mass="70333">MKTEKSREPKRTRWIFDLPKQYLDRVRADDSTIHEATVDDVASFVETNATTTVPDTPVSEVTPEISEEGTFTCHTCGTQFDGSDEQRVHFKSDWHRLNVRRKLSRRPPISESAFEASLEEGDEVSSISGSDEDDDVEQPTGSGKQSVRGNEQLKGPRVGFSDADGVHFSLWKCVSGPDPSSGLQSLTQAKGIWVILLANGGHFAGAVFDWKASQRKAGMPPIVLAHRTFHRYVIRAKAGGRQSTKDGTGKTIKSAGSMLRRHNEAALEREIRELLENWREHLAKADLLFIHAKGVNGVPIFTGDKAAVRKEDPRVQGIPFATRRPTHSETQRVAQTLATVFYSQPSAEEAVEGKAAEPEAAATAASAVRVAASAEAVKTESAPETQTSAPQVDEFRSDLHVASTKGDLEAVTRLLNDGADPCEKDSRLRTPYTVAGNKAVRDIFRRYMASNPDQWDYSAAQIPSALTEDMEQEQALKKAEKDAIKKAKEKERKKAKKQREKEEKAAESAEVEKDAQEPTSAANASVAAACTTKGGAGAQLARLRSAKKEREAKSNRAVDRERELRAAAAERRMAGMSNGAPRKSRSSRQNVISKGGSSGEDGAYGGERCDACGLSLAGRTAFHRLNFAYCTTVCVREHKQVLES</sequence>
<evidence type="ECO:0000259" key="16">
    <source>
        <dbReference type="PROSITE" id="PS52044"/>
    </source>
</evidence>
<evidence type="ECO:0000256" key="11">
    <source>
        <dbReference type="ARBA" id="ARBA00023043"/>
    </source>
</evidence>
<evidence type="ECO:0000256" key="2">
    <source>
        <dbReference type="ARBA" id="ARBA00009262"/>
    </source>
</evidence>
<keyword evidence="10" id="KW-0862">Zinc</keyword>
<keyword evidence="7 14" id="KW-0255">Endonuclease</keyword>
<evidence type="ECO:0000256" key="7">
    <source>
        <dbReference type="ARBA" id="ARBA00022759"/>
    </source>
</evidence>
<dbReference type="Gene3D" id="1.25.40.20">
    <property type="entry name" value="Ankyrin repeat-containing domain"/>
    <property type="match status" value="1"/>
</dbReference>
<feature type="compositionally biased region" description="Basic and acidic residues" evidence="15">
    <location>
        <begin position="546"/>
        <end position="573"/>
    </location>
</feature>
<dbReference type="SUPFAM" id="SSF48403">
    <property type="entry name" value="Ankyrin repeat"/>
    <property type="match status" value="1"/>
</dbReference>
<dbReference type="PANTHER" id="PTHR16036:SF2">
    <property type="entry name" value="TRNA ENDONUCLEASE ANKZF1"/>
    <property type="match status" value="1"/>
</dbReference>
<feature type="repeat" description="ANK" evidence="13">
    <location>
        <begin position="394"/>
        <end position="426"/>
    </location>
</feature>
<keyword evidence="8" id="KW-0863">Zinc-finger</keyword>
<feature type="region of interest" description="Disordered" evidence="15">
    <location>
        <begin position="111"/>
        <end position="158"/>
    </location>
</feature>
<dbReference type="PANTHER" id="PTHR16036">
    <property type="entry name" value="ANKYRIN REPEAT AND ZINC FINGER DOMAIN-CONTAINING PROTEIN 1"/>
    <property type="match status" value="1"/>
</dbReference>
<dbReference type="Pfam" id="PF18716">
    <property type="entry name" value="VATC"/>
    <property type="match status" value="1"/>
</dbReference>
<dbReference type="AlphaFoldDB" id="A0AAE0L9V1"/>
<dbReference type="PROSITE" id="PS50088">
    <property type="entry name" value="ANK_REPEAT"/>
    <property type="match status" value="1"/>
</dbReference>
<evidence type="ECO:0000256" key="8">
    <source>
        <dbReference type="ARBA" id="ARBA00022771"/>
    </source>
</evidence>
<dbReference type="InterPro" id="IPR041540">
    <property type="entry name" value="VATC"/>
</dbReference>
<evidence type="ECO:0000313" key="18">
    <source>
        <dbReference type="Proteomes" id="UP001190700"/>
    </source>
</evidence>
<evidence type="ECO:0000313" key="17">
    <source>
        <dbReference type="EMBL" id="KAK3277217.1"/>
    </source>
</evidence>
<evidence type="ECO:0000256" key="10">
    <source>
        <dbReference type="ARBA" id="ARBA00022833"/>
    </source>
</evidence>
<evidence type="ECO:0000256" key="12">
    <source>
        <dbReference type="ARBA" id="ARBA00023054"/>
    </source>
</evidence>
<evidence type="ECO:0000256" key="9">
    <source>
        <dbReference type="ARBA" id="ARBA00022801"/>
    </source>
</evidence>
<evidence type="ECO:0000256" key="14">
    <source>
        <dbReference type="PROSITE-ProRule" id="PRU01389"/>
    </source>
</evidence>
<evidence type="ECO:0000256" key="6">
    <source>
        <dbReference type="ARBA" id="ARBA00022737"/>
    </source>
</evidence>
<dbReference type="GO" id="GO:0005737">
    <property type="term" value="C:cytoplasm"/>
    <property type="evidence" value="ECO:0007669"/>
    <property type="project" value="UniProtKB-SubCell"/>
</dbReference>
<evidence type="ECO:0000256" key="4">
    <source>
        <dbReference type="ARBA" id="ARBA00022722"/>
    </source>
</evidence>
<feature type="region of interest" description="Disordered" evidence="15">
    <location>
        <begin position="541"/>
        <end position="600"/>
    </location>
</feature>
<evidence type="ECO:0000256" key="3">
    <source>
        <dbReference type="ARBA" id="ARBA00022490"/>
    </source>
</evidence>
<dbReference type="PROSITE" id="PS00028">
    <property type="entry name" value="ZINC_FINGER_C2H2_1"/>
    <property type="match status" value="1"/>
</dbReference>